<dbReference type="GeneID" id="24138847"/>
<feature type="non-terminal residue" evidence="2">
    <location>
        <position position="501"/>
    </location>
</feature>
<keyword evidence="1" id="KW-0472">Membrane</keyword>
<dbReference type="KEGG" id="spar:SPRG_17301"/>
<dbReference type="OMA" id="RTIGFLC"/>
<dbReference type="VEuPathDB" id="FungiDB:SPRG_17301"/>
<keyword evidence="1" id="KW-1133">Transmembrane helix</keyword>
<keyword evidence="3" id="KW-1185">Reference proteome</keyword>
<dbReference type="Proteomes" id="UP000030745">
    <property type="component" value="Unassembled WGS sequence"/>
</dbReference>
<dbReference type="AlphaFoldDB" id="A0A067BRD8"/>
<evidence type="ECO:0000256" key="1">
    <source>
        <dbReference type="SAM" id="Phobius"/>
    </source>
</evidence>
<dbReference type="EMBL" id="KK583741">
    <property type="protein sequence ID" value="KDO17202.1"/>
    <property type="molecule type" value="Genomic_DNA"/>
</dbReference>
<sequence>MWRNTDGRWRLGGHKSRRRLVLFVAATFAYQQALYYAFPALCVVWFCAYPFWLATYILRCGHGRSWATYRARLNHYTSRTIGFLCRIDVHLRNVYERKTIIETDPKRPTTASVCLVLSLMVYFYGWKAWTVKYILELIFFLFTLGWHQIYTPERTTTTPIHTTTDGKYDVSVGTMAAALGIWFGAYVVSLWFTNIINTVTTACTVAVVRDKLSGHDVMLPVQGSSLPAPKPDEGSDAPTVSGISITSKHNDLFCIPVPLEPFVQGHTGLALSIALPPPAIPSPSTVPSPPTLPAIMQPVARPPSQTSDGRLTNINQLTSLDVSPPQVAQYSAPAYRDEDTDEPSIVDIYKPADVKQGVHGRQQGASYDPFDAQDFVTTDPPVSRDFPDPTAWVSPTAYSTTGFFQEVEYGSLSPQASGPFLRSQVERTFTSIDISPRPSLLQPTTLTDRVHFTAYAPSCVSPASSFSHAIWAFLVHQRDEMREEAMADGVAKQLSRDLLLH</sequence>
<evidence type="ECO:0000313" key="2">
    <source>
        <dbReference type="EMBL" id="KDO17202.1"/>
    </source>
</evidence>
<reference evidence="2 3" key="1">
    <citation type="journal article" date="2013" name="PLoS Genet.">
        <title>Distinctive expansion of potential virulence genes in the genome of the oomycete fish pathogen Saprolegnia parasitica.</title>
        <authorList>
            <person name="Jiang R.H."/>
            <person name="de Bruijn I."/>
            <person name="Haas B.J."/>
            <person name="Belmonte R."/>
            <person name="Lobach L."/>
            <person name="Christie J."/>
            <person name="van den Ackerveken G."/>
            <person name="Bottin A."/>
            <person name="Bulone V."/>
            <person name="Diaz-Moreno S.M."/>
            <person name="Dumas B."/>
            <person name="Fan L."/>
            <person name="Gaulin E."/>
            <person name="Govers F."/>
            <person name="Grenville-Briggs L.J."/>
            <person name="Horner N.R."/>
            <person name="Levin J.Z."/>
            <person name="Mammella M."/>
            <person name="Meijer H.J."/>
            <person name="Morris P."/>
            <person name="Nusbaum C."/>
            <person name="Oome S."/>
            <person name="Phillips A.J."/>
            <person name="van Rooyen D."/>
            <person name="Rzeszutek E."/>
            <person name="Saraiva M."/>
            <person name="Secombes C.J."/>
            <person name="Seidl M.F."/>
            <person name="Snel B."/>
            <person name="Stassen J.H."/>
            <person name="Sykes S."/>
            <person name="Tripathy S."/>
            <person name="van den Berg H."/>
            <person name="Vega-Arreguin J.C."/>
            <person name="Wawra S."/>
            <person name="Young S.K."/>
            <person name="Zeng Q."/>
            <person name="Dieguez-Uribeondo J."/>
            <person name="Russ C."/>
            <person name="Tyler B.M."/>
            <person name="van West P."/>
        </authorList>
    </citation>
    <scope>NUCLEOTIDE SEQUENCE [LARGE SCALE GENOMIC DNA]</scope>
    <source>
        <strain evidence="2 3">CBS 223.65</strain>
    </source>
</reference>
<dbReference type="OrthoDB" id="10377532at2759"/>
<name>A0A067BRD8_SAPPC</name>
<feature type="transmembrane region" description="Helical" evidence="1">
    <location>
        <begin position="131"/>
        <end position="149"/>
    </location>
</feature>
<dbReference type="RefSeq" id="XP_012212091.1">
    <property type="nucleotide sequence ID" value="XM_012356701.1"/>
</dbReference>
<evidence type="ECO:0000313" key="3">
    <source>
        <dbReference type="Proteomes" id="UP000030745"/>
    </source>
</evidence>
<proteinExistence type="predicted"/>
<feature type="transmembrane region" description="Helical" evidence="1">
    <location>
        <begin position="108"/>
        <end position="125"/>
    </location>
</feature>
<gene>
    <name evidence="2" type="ORF">SPRG_17301</name>
</gene>
<feature type="transmembrane region" description="Helical" evidence="1">
    <location>
        <begin position="170"/>
        <end position="192"/>
    </location>
</feature>
<keyword evidence="1" id="KW-0812">Transmembrane</keyword>
<protein>
    <submittedName>
        <fullName evidence="2">Uncharacterized protein</fullName>
    </submittedName>
</protein>
<feature type="transmembrane region" description="Helical" evidence="1">
    <location>
        <begin position="43"/>
        <end position="62"/>
    </location>
</feature>
<organism evidence="2 3">
    <name type="scientific">Saprolegnia parasitica (strain CBS 223.65)</name>
    <dbReference type="NCBI Taxonomy" id="695850"/>
    <lineage>
        <taxon>Eukaryota</taxon>
        <taxon>Sar</taxon>
        <taxon>Stramenopiles</taxon>
        <taxon>Oomycota</taxon>
        <taxon>Saprolegniomycetes</taxon>
        <taxon>Saprolegniales</taxon>
        <taxon>Saprolegniaceae</taxon>
        <taxon>Saprolegnia</taxon>
    </lineage>
</organism>
<accession>A0A067BRD8</accession>